<evidence type="ECO:0000313" key="5">
    <source>
        <dbReference type="Proteomes" id="UP000199693"/>
    </source>
</evidence>
<feature type="domain" description="Putative DNA-binding" evidence="1">
    <location>
        <begin position="8"/>
        <end position="93"/>
    </location>
</feature>
<reference evidence="2 5" key="1">
    <citation type="submission" date="2016-10" db="EMBL/GenBank/DDBJ databases">
        <authorList>
            <person name="de Groot N.N."/>
        </authorList>
    </citation>
    <scope>NUCLEOTIDE SEQUENCE [LARGE SCALE GENOMIC DNA]</scope>
    <source>
        <strain evidence="2 5">CCM 7361</strain>
    </source>
</reference>
<evidence type="ECO:0000259" key="1">
    <source>
        <dbReference type="Pfam" id="PF09836"/>
    </source>
</evidence>
<sequence>MNGSLGRFQDDFVEALYQHPAGELAALATQPGFAVYRNTVLKGCVDALCDNFPAVERLVGRGWLEGAAALYARQAPPTDARLVLYGEGFADFLGAFEPARPLPYLAEVARLDRLWLEAFAAEQEPALGLAELAGMTASDLSRCRLRPRACVRWRWFAGQPIYSLWRHNRQALALPEELPWHGEGALLVGSAAGVAWQPLEIGGCAFLDACAAGHDLDRASTLALQAQPDLDFTALLGRLLAAAAFAPLILPH</sequence>
<keyword evidence="2" id="KW-0238">DNA-binding</keyword>
<evidence type="ECO:0000313" key="4">
    <source>
        <dbReference type="Proteomes" id="UP000198309"/>
    </source>
</evidence>
<organism evidence="2 5">
    <name type="scientific">Pseudomonas delhiensis</name>
    <dbReference type="NCBI Taxonomy" id="366289"/>
    <lineage>
        <taxon>Bacteria</taxon>
        <taxon>Pseudomonadati</taxon>
        <taxon>Pseudomonadota</taxon>
        <taxon>Gammaproteobacteria</taxon>
        <taxon>Pseudomonadales</taxon>
        <taxon>Pseudomonadaceae</taxon>
        <taxon>Pseudomonas</taxon>
    </lineage>
</organism>
<proteinExistence type="predicted"/>
<dbReference type="RefSeq" id="WP_089393288.1">
    <property type="nucleotide sequence ID" value="NZ_FNEC01000016.1"/>
</dbReference>
<dbReference type="Proteomes" id="UP000198309">
    <property type="component" value="Unassembled WGS sequence"/>
</dbReference>
<reference evidence="3 4" key="2">
    <citation type="submission" date="2017-06" db="EMBL/GenBank/DDBJ databases">
        <authorList>
            <person name="Varghese N."/>
            <person name="Submissions S."/>
        </authorList>
    </citation>
    <scope>NUCLEOTIDE SEQUENCE [LARGE SCALE GENOMIC DNA]</scope>
    <source>
        <strain evidence="3 4">RLD-1</strain>
    </source>
</reference>
<dbReference type="EMBL" id="FZPC01000023">
    <property type="protein sequence ID" value="SNT36302.1"/>
    <property type="molecule type" value="Genomic_DNA"/>
</dbReference>
<accession>A0A239M1W4</accession>
<dbReference type="GO" id="GO:0003677">
    <property type="term" value="F:DNA binding"/>
    <property type="evidence" value="ECO:0007669"/>
    <property type="project" value="UniProtKB-KW"/>
</dbReference>
<gene>
    <name evidence="2" type="ORF">SAMN05216189_101634</name>
    <name evidence="3" type="ORF">SAMN06295949_12334</name>
</gene>
<evidence type="ECO:0000313" key="3">
    <source>
        <dbReference type="EMBL" id="SNT36302.1"/>
    </source>
</evidence>
<dbReference type="Proteomes" id="UP000199693">
    <property type="component" value="Unassembled WGS sequence"/>
</dbReference>
<evidence type="ECO:0000313" key="2">
    <source>
        <dbReference type="EMBL" id="SDJ38082.1"/>
    </source>
</evidence>
<dbReference type="AlphaFoldDB" id="A0A239M1W4"/>
<protein>
    <submittedName>
        <fullName evidence="2 3">DNA-binding domain-containing protein</fullName>
    </submittedName>
</protein>
<dbReference type="EMBL" id="FNEC01000016">
    <property type="protein sequence ID" value="SDJ38082.1"/>
    <property type="molecule type" value="Genomic_DNA"/>
</dbReference>
<dbReference type="InterPro" id="IPR018640">
    <property type="entry name" value="DUF2063"/>
</dbReference>
<keyword evidence="4" id="KW-1185">Reference proteome</keyword>
<dbReference type="Pfam" id="PF09836">
    <property type="entry name" value="DUF2063"/>
    <property type="match status" value="1"/>
</dbReference>
<name>A0A239M1W4_9PSED</name>